<evidence type="ECO:0000259" key="1">
    <source>
        <dbReference type="PROSITE" id="PS51199"/>
    </source>
</evidence>
<feature type="non-terminal residue" evidence="2">
    <location>
        <position position="1"/>
    </location>
</feature>
<keyword evidence="2" id="KW-0378">Hydrolase</keyword>
<dbReference type="InterPro" id="IPR027417">
    <property type="entry name" value="P-loop_NTPase"/>
</dbReference>
<dbReference type="RefSeq" id="WP_256425562.1">
    <property type="nucleotide sequence ID" value="NZ_JANHEB010000134.1"/>
</dbReference>
<dbReference type="PANTHER" id="PTHR30153:SF2">
    <property type="entry name" value="REPLICATIVE DNA HELICASE"/>
    <property type="match status" value="1"/>
</dbReference>
<keyword evidence="2" id="KW-0067">ATP-binding</keyword>
<comment type="caution">
    <text evidence="2">The sequence shown here is derived from an EMBL/GenBank/DDBJ whole genome shotgun (WGS) entry which is preliminary data.</text>
</comment>
<gene>
    <name evidence="2" type="ORF">NPM19_31605</name>
</gene>
<evidence type="ECO:0000313" key="3">
    <source>
        <dbReference type="Proteomes" id="UP001204643"/>
    </source>
</evidence>
<name>A0AAW5L6X9_BACCE</name>
<keyword evidence="2" id="KW-0347">Helicase</keyword>
<feature type="domain" description="SF4 helicase" evidence="1">
    <location>
        <begin position="1"/>
        <end position="182"/>
    </location>
</feature>
<dbReference type="GO" id="GO:0005524">
    <property type="term" value="F:ATP binding"/>
    <property type="evidence" value="ECO:0007669"/>
    <property type="project" value="InterPro"/>
</dbReference>
<dbReference type="GO" id="GO:0003678">
    <property type="term" value="F:DNA helicase activity"/>
    <property type="evidence" value="ECO:0007669"/>
    <property type="project" value="InterPro"/>
</dbReference>
<dbReference type="GO" id="GO:0005829">
    <property type="term" value="C:cytosol"/>
    <property type="evidence" value="ECO:0007669"/>
    <property type="project" value="TreeGrafter"/>
</dbReference>
<protein>
    <submittedName>
        <fullName evidence="2">DnaB helicase C-terminal domain-containing protein</fullName>
    </submittedName>
</protein>
<dbReference type="Gene3D" id="3.40.50.300">
    <property type="entry name" value="P-loop containing nucleotide triphosphate hydrolases"/>
    <property type="match status" value="1"/>
</dbReference>
<dbReference type="EMBL" id="JANHEB010000134">
    <property type="protein sequence ID" value="MCQ6289112.1"/>
    <property type="molecule type" value="Genomic_DNA"/>
</dbReference>
<dbReference type="Proteomes" id="UP001204643">
    <property type="component" value="Unassembled WGS sequence"/>
</dbReference>
<keyword evidence="2" id="KW-0547">Nucleotide-binding</keyword>
<accession>A0AAW5L6X9</accession>
<dbReference type="Pfam" id="PF03796">
    <property type="entry name" value="DnaB_C"/>
    <property type="match status" value="1"/>
</dbReference>
<dbReference type="PROSITE" id="PS51199">
    <property type="entry name" value="SF4_HELICASE"/>
    <property type="match status" value="1"/>
</dbReference>
<dbReference type="InterPro" id="IPR007694">
    <property type="entry name" value="DNA_helicase_DnaB-like_C"/>
</dbReference>
<organism evidence="2 3">
    <name type="scientific">Bacillus cereus</name>
    <dbReference type="NCBI Taxonomy" id="1396"/>
    <lineage>
        <taxon>Bacteria</taxon>
        <taxon>Bacillati</taxon>
        <taxon>Bacillota</taxon>
        <taxon>Bacilli</taxon>
        <taxon>Bacillales</taxon>
        <taxon>Bacillaceae</taxon>
        <taxon>Bacillus</taxon>
        <taxon>Bacillus cereus group</taxon>
    </lineage>
</organism>
<sequence length="182" mass="21317">NPNKFFSNDDKKWMKYQQATGELANLPINIREEKHIHEIRAVIWKTVKENPEKKHLFVIDHLGHIKTDETFANNHLKFTHIINELKDIQKTVKQPIILIAQLNRAVEGKMDKRPSMADIRESGSIEEVADVIIFPHREAYFDKEKRETEEIHETELIIAKNRNGAVGTLKLNFVKRTNEFVE</sequence>
<dbReference type="SUPFAM" id="SSF52540">
    <property type="entry name" value="P-loop containing nucleoside triphosphate hydrolases"/>
    <property type="match status" value="1"/>
</dbReference>
<dbReference type="AlphaFoldDB" id="A0AAW5L6X9"/>
<reference evidence="2" key="1">
    <citation type="submission" date="2022-07" db="EMBL/GenBank/DDBJ databases">
        <title>Identification and characterization of Bacillus thuringiensis and other Bacillus cereus group isolates from spinach by whole genome sequencing.</title>
        <authorList>
            <person name="Zao X."/>
            <person name="Zervas A."/>
            <person name="Hendriks M."/>
            <person name="Rajkovic A."/>
            <person name="Van Overbeek L."/>
            <person name="Hendriksen N.B."/>
            <person name="Uyttendaele M."/>
        </authorList>
    </citation>
    <scope>NUCLEOTIDE SEQUENCE</scope>
    <source>
        <strain evidence="2">781001F-1</strain>
    </source>
</reference>
<proteinExistence type="predicted"/>
<evidence type="ECO:0000313" key="2">
    <source>
        <dbReference type="EMBL" id="MCQ6289112.1"/>
    </source>
</evidence>
<dbReference type="GO" id="GO:0006260">
    <property type="term" value="P:DNA replication"/>
    <property type="evidence" value="ECO:0007669"/>
    <property type="project" value="InterPro"/>
</dbReference>
<dbReference type="PANTHER" id="PTHR30153">
    <property type="entry name" value="REPLICATIVE DNA HELICASE DNAB"/>
    <property type="match status" value="1"/>
</dbReference>